<dbReference type="SMART" id="SM00342">
    <property type="entry name" value="HTH_ARAC"/>
    <property type="match status" value="1"/>
</dbReference>
<dbReference type="InterPro" id="IPR009057">
    <property type="entry name" value="Homeodomain-like_sf"/>
</dbReference>
<dbReference type="EMBL" id="JARBWL010000002">
    <property type="protein sequence ID" value="MDI2595208.1"/>
    <property type="molecule type" value="Genomic_DNA"/>
</dbReference>
<evidence type="ECO:0000256" key="1">
    <source>
        <dbReference type="ARBA" id="ARBA00023015"/>
    </source>
</evidence>
<accession>A0ABT6QWC2</accession>
<evidence type="ECO:0000313" key="7">
    <source>
        <dbReference type="Proteomes" id="UP001159100"/>
    </source>
</evidence>
<dbReference type="PANTHER" id="PTHR46796:SF2">
    <property type="entry name" value="TRANSCRIPTIONAL REGULATORY PROTEIN"/>
    <property type="match status" value="1"/>
</dbReference>
<dbReference type="InterPro" id="IPR018060">
    <property type="entry name" value="HTH_AraC"/>
</dbReference>
<organism evidence="6 7">
    <name type="scientific">Pseudomonas fungipugnans</name>
    <dbReference type="NCBI Taxonomy" id="3024217"/>
    <lineage>
        <taxon>Bacteria</taxon>
        <taxon>Pseudomonadati</taxon>
        <taxon>Pseudomonadota</taxon>
        <taxon>Gammaproteobacteria</taxon>
        <taxon>Pseudomonadales</taxon>
        <taxon>Pseudomonadaceae</taxon>
        <taxon>Pseudomonas</taxon>
    </lineage>
</organism>
<protein>
    <submittedName>
        <fullName evidence="6">AraC family transcriptional regulator</fullName>
    </submittedName>
</protein>
<gene>
    <name evidence="6" type="ORF">POF45_27850</name>
</gene>
<evidence type="ECO:0000313" key="6">
    <source>
        <dbReference type="EMBL" id="MDI2595208.1"/>
    </source>
</evidence>
<comment type="caution">
    <text evidence="6">The sequence shown here is derived from an EMBL/GenBank/DDBJ whole genome shotgun (WGS) entry which is preliminary data.</text>
</comment>
<dbReference type="RefSeq" id="WP_282317231.1">
    <property type="nucleotide sequence ID" value="NZ_JARBWL010000002.1"/>
</dbReference>
<proteinExistence type="predicted"/>
<evidence type="ECO:0000259" key="5">
    <source>
        <dbReference type="PROSITE" id="PS01124"/>
    </source>
</evidence>
<reference evidence="6 7" key="1">
    <citation type="submission" date="2023-02" db="EMBL/GenBank/DDBJ databases">
        <title>Pseudomonas chrutzelriedensis sp. nov., a potently antifungal strain isolated from moss.</title>
        <authorList>
            <person name="Schnyder A."/>
            <person name="Kalawong R."/>
            <person name="Eberl L."/>
            <person name="Agnoli K."/>
        </authorList>
    </citation>
    <scope>NUCLEOTIDE SEQUENCE [LARGE SCALE GENOMIC DNA]</scope>
    <source>
        <strain evidence="6 7">681</strain>
    </source>
</reference>
<dbReference type="InterPro" id="IPR050204">
    <property type="entry name" value="AraC_XylS_family_regulators"/>
</dbReference>
<dbReference type="Gene3D" id="1.10.10.60">
    <property type="entry name" value="Homeodomain-like"/>
    <property type="match status" value="2"/>
</dbReference>
<keyword evidence="2" id="KW-0238">DNA-binding</keyword>
<name>A0ABT6QWC2_9PSED</name>
<evidence type="ECO:0000256" key="3">
    <source>
        <dbReference type="ARBA" id="ARBA00023163"/>
    </source>
</evidence>
<dbReference type="SUPFAM" id="SSF46689">
    <property type="entry name" value="Homeodomain-like"/>
    <property type="match status" value="2"/>
</dbReference>
<dbReference type="Pfam" id="PF12833">
    <property type="entry name" value="HTH_18"/>
    <property type="match status" value="1"/>
</dbReference>
<dbReference type="PANTHER" id="PTHR46796">
    <property type="entry name" value="HTH-TYPE TRANSCRIPTIONAL ACTIVATOR RHAS-RELATED"/>
    <property type="match status" value="1"/>
</dbReference>
<comment type="function">
    <text evidence="4">Regulatory protein of the TOL plasmid xyl operons. XylS activates the xylXYZLTEGFJQKIH operon required for the degradation of toluene, m-xylene and p-xylene.</text>
</comment>
<dbReference type="Proteomes" id="UP001159100">
    <property type="component" value="Unassembled WGS sequence"/>
</dbReference>
<keyword evidence="1" id="KW-0805">Transcription regulation</keyword>
<keyword evidence="7" id="KW-1185">Reference proteome</keyword>
<evidence type="ECO:0000256" key="4">
    <source>
        <dbReference type="ARBA" id="ARBA00037345"/>
    </source>
</evidence>
<evidence type="ECO:0000256" key="2">
    <source>
        <dbReference type="ARBA" id="ARBA00023125"/>
    </source>
</evidence>
<sequence>MLIQQRAEEALTLALGDIVALSGARLSSSPSLGSGLTGRIKELLAQRLDQTVSLDELAGELQLSKFHLLRAFQKDTGLSPRQWSMQLRTRRAQGLLRMGLCATEVAHAVGFVDQSHLNRHFRAAYGVTPGTFQRLAKS</sequence>
<feature type="domain" description="HTH araC/xylS-type" evidence="5">
    <location>
        <begin position="38"/>
        <end position="135"/>
    </location>
</feature>
<dbReference type="PROSITE" id="PS01124">
    <property type="entry name" value="HTH_ARAC_FAMILY_2"/>
    <property type="match status" value="1"/>
</dbReference>
<keyword evidence="3" id="KW-0804">Transcription</keyword>